<dbReference type="RefSeq" id="WP_209810019.1">
    <property type="nucleotide sequence ID" value="NZ_JAGGKT010000004.1"/>
</dbReference>
<accession>A0ABS4GNV4</accession>
<dbReference type="EMBL" id="JAGGKT010000004">
    <property type="protein sequence ID" value="MBP1931950.1"/>
    <property type="molecule type" value="Genomic_DNA"/>
</dbReference>
<name>A0ABS4GNV4_9BACL</name>
<sequence>MSLDDLHYEVEQLRGEPASIIFVGDENDYGLNPTQPAAIDSDDNIIVLNSLLDDVKEQCIAHELGHMWLKYSGLIEVRYPFSYEFRTPEQYLALEINNTISHIWVIELLRDRFGISSDYHLNQRKAIIQHVQDIEGLDSFQLHGMGIALFDYERTYPNSTPEVQVVLQRCDKSIKSAYEAAKTHLTYRVSTTSYDKQKIAIHNLLAELGYPPTLFRIVHNK</sequence>
<proteinExistence type="predicted"/>
<reference evidence="1 2" key="1">
    <citation type="submission" date="2021-03" db="EMBL/GenBank/DDBJ databases">
        <title>Genomic Encyclopedia of Type Strains, Phase IV (KMG-IV): sequencing the most valuable type-strain genomes for metagenomic binning, comparative biology and taxonomic classification.</title>
        <authorList>
            <person name="Goeker M."/>
        </authorList>
    </citation>
    <scope>NUCLEOTIDE SEQUENCE [LARGE SCALE GENOMIC DNA]</scope>
    <source>
        <strain evidence="1 2">DSM 24738</strain>
    </source>
</reference>
<gene>
    <name evidence="1" type="ORF">J2Z37_001951</name>
</gene>
<organism evidence="1 2">
    <name type="scientific">Ammoniphilus resinae</name>
    <dbReference type="NCBI Taxonomy" id="861532"/>
    <lineage>
        <taxon>Bacteria</taxon>
        <taxon>Bacillati</taxon>
        <taxon>Bacillota</taxon>
        <taxon>Bacilli</taxon>
        <taxon>Bacillales</taxon>
        <taxon>Paenibacillaceae</taxon>
        <taxon>Aneurinibacillus group</taxon>
        <taxon>Ammoniphilus</taxon>
    </lineage>
</organism>
<keyword evidence="2" id="KW-1185">Reference proteome</keyword>
<evidence type="ECO:0008006" key="3">
    <source>
        <dbReference type="Google" id="ProtNLM"/>
    </source>
</evidence>
<dbReference type="Proteomes" id="UP001519343">
    <property type="component" value="Unassembled WGS sequence"/>
</dbReference>
<evidence type="ECO:0000313" key="2">
    <source>
        <dbReference type="Proteomes" id="UP001519343"/>
    </source>
</evidence>
<protein>
    <recommendedName>
        <fullName evidence="3">IrrE N-terminal-like domain-containing protein</fullName>
    </recommendedName>
</protein>
<evidence type="ECO:0000313" key="1">
    <source>
        <dbReference type="EMBL" id="MBP1931950.1"/>
    </source>
</evidence>
<comment type="caution">
    <text evidence="1">The sequence shown here is derived from an EMBL/GenBank/DDBJ whole genome shotgun (WGS) entry which is preliminary data.</text>
</comment>